<dbReference type="GO" id="GO:0006284">
    <property type="term" value="P:base-excision repair"/>
    <property type="evidence" value="ECO:0007669"/>
    <property type="project" value="InterPro"/>
</dbReference>
<keyword evidence="8" id="KW-0227">DNA damage</keyword>
<dbReference type="Pfam" id="PF00730">
    <property type="entry name" value="HhH-GPD"/>
    <property type="match status" value="1"/>
</dbReference>
<accession>A0A382M2R1</accession>
<dbReference type="InterPro" id="IPR000445">
    <property type="entry name" value="HhH_motif"/>
</dbReference>
<dbReference type="GO" id="GO:0046872">
    <property type="term" value="F:metal ion binding"/>
    <property type="evidence" value="ECO:0007669"/>
    <property type="project" value="UniProtKB-KW"/>
</dbReference>
<dbReference type="InterPro" id="IPR004036">
    <property type="entry name" value="Endonuclease-III-like_CS2"/>
</dbReference>
<dbReference type="GO" id="GO:0034039">
    <property type="term" value="F:8-oxo-7,8-dihydroguanine DNA N-glycosylase activity"/>
    <property type="evidence" value="ECO:0007669"/>
    <property type="project" value="TreeGrafter"/>
</dbReference>
<dbReference type="PRINTS" id="PR00502">
    <property type="entry name" value="NUDIXFAMILY"/>
</dbReference>
<dbReference type="AlphaFoldDB" id="A0A382M2R1"/>
<evidence type="ECO:0000256" key="9">
    <source>
        <dbReference type="ARBA" id="ARBA00022801"/>
    </source>
</evidence>
<dbReference type="InterPro" id="IPR000086">
    <property type="entry name" value="NUDIX_hydrolase_dom"/>
</dbReference>
<dbReference type="InterPro" id="IPR029119">
    <property type="entry name" value="MutY_C"/>
</dbReference>
<evidence type="ECO:0000256" key="8">
    <source>
        <dbReference type="ARBA" id="ARBA00022763"/>
    </source>
</evidence>
<evidence type="ECO:0000256" key="7">
    <source>
        <dbReference type="ARBA" id="ARBA00022723"/>
    </source>
</evidence>
<dbReference type="InterPro" id="IPR020084">
    <property type="entry name" value="NUDIX_hydrolase_CS"/>
</dbReference>
<evidence type="ECO:0000256" key="4">
    <source>
        <dbReference type="ARBA" id="ARBA00012045"/>
    </source>
</evidence>
<dbReference type="Gene3D" id="1.10.1670.10">
    <property type="entry name" value="Helix-hairpin-Helix base-excision DNA repair enzymes (C-terminal)"/>
    <property type="match status" value="1"/>
</dbReference>
<dbReference type="InterPro" id="IPR015797">
    <property type="entry name" value="NUDIX_hydrolase-like_dom_sf"/>
</dbReference>
<feature type="non-terminal residue" evidence="15">
    <location>
        <position position="286"/>
    </location>
</feature>
<organism evidence="15">
    <name type="scientific">marine metagenome</name>
    <dbReference type="NCBI Taxonomy" id="408172"/>
    <lineage>
        <taxon>unclassified sequences</taxon>
        <taxon>metagenomes</taxon>
        <taxon>ecological metagenomes</taxon>
    </lineage>
</organism>
<comment type="catalytic activity">
    <reaction evidence="1">
        <text>Hydrolyzes free adenine bases from 7,8-dihydro-8-oxoguanine:adenine mismatched double-stranded DNA, leaving an apurinic site.</text>
        <dbReference type="EC" id="3.2.2.31"/>
    </reaction>
</comment>
<evidence type="ECO:0000256" key="6">
    <source>
        <dbReference type="ARBA" id="ARBA00022485"/>
    </source>
</evidence>
<dbReference type="CDD" id="cd00056">
    <property type="entry name" value="ENDO3c"/>
    <property type="match status" value="1"/>
</dbReference>
<dbReference type="FunFam" id="1.10.340.30:FF:000002">
    <property type="entry name" value="Adenine DNA glycosylase"/>
    <property type="match status" value="1"/>
</dbReference>
<evidence type="ECO:0000256" key="13">
    <source>
        <dbReference type="ARBA" id="ARBA00023295"/>
    </source>
</evidence>
<gene>
    <name evidence="15" type="ORF">METZ01_LOCUS295089</name>
</gene>
<keyword evidence="9" id="KW-0378">Hydrolase</keyword>
<dbReference type="SUPFAM" id="SSF55811">
    <property type="entry name" value="Nudix"/>
    <property type="match status" value="1"/>
</dbReference>
<dbReference type="Pfam" id="PF00633">
    <property type="entry name" value="HHH"/>
    <property type="match status" value="1"/>
</dbReference>
<keyword evidence="10" id="KW-0408">Iron</keyword>
<sequence>MPFRDIDDPYKIWLSEVMLQQTQVKTVVPYYNRWIKRYPSIKSVAVADLGSVLKMWEGLGYYTRCRNFHTAAKIVVKNFNGIIPNDWENLSSLPGVGDYTAAAILSIAFNKPYAVMDGNAKRVMSRILGIKNLTSWNLSRIDKTLSNIIPEHTPGNFNQSIMELGATLCTPRSPSCNKCPLSFGCKAFKTNKPHCYPKPSAKKIKPHYTIVVGIIWRENKFFIQRRSEKSMLGGLWEFPGGKVKNGELLEVALKREIKEECGVYPSIIKRIGAVDHAYSHFSITFH</sequence>
<dbReference type="GO" id="GO:0032357">
    <property type="term" value="F:oxidized purine DNA binding"/>
    <property type="evidence" value="ECO:0007669"/>
    <property type="project" value="TreeGrafter"/>
</dbReference>
<dbReference type="SUPFAM" id="SSF48150">
    <property type="entry name" value="DNA-glycosylase"/>
    <property type="match status" value="1"/>
</dbReference>
<dbReference type="EC" id="3.2.2.31" evidence="4"/>
<dbReference type="GO" id="GO:0006298">
    <property type="term" value="P:mismatch repair"/>
    <property type="evidence" value="ECO:0007669"/>
    <property type="project" value="TreeGrafter"/>
</dbReference>
<comment type="similarity">
    <text evidence="3">Belongs to the Nth/MutY family.</text>
</comment>
<dbReference type="InterPro" id="IPR020476">
    <property type="entry name" value="Nudix_hydrolase"/>
</dbReference>
<dbReference type="PROSITE" id="PS51462">
    <property type="entry name" value="NUDIX"/>
    <property type="match status" value="1"/>
</dbReference>
<feature type="domain" description="Nudix hydrolase" evidence="14">
    <location>
        <begin position="206"/>
        <end position="286"/>
    </location>
</feature>
<dbReference type="EMBL" id="UINC01090361">
    <property type="protein sequence ID" value="SVC42235.1"/>
    <property type="molecule type" value="Genomic_DNA"/>
</dbReference>
<keyword evidence="7" id="KW-0479">Metal-binding</keyword>
<dbReference type="SMART" id="SM00478">
    <property type="entry name" value="ENDO3c"/>
    <property type="match status" value="1"/>
</dbReference>
<keyword evidence="6" id="KW-0004">4Fe-4S</keyword>
<dbReference type="Gene3D" id="1.10.340.30">
    <property type="entry name" value="Hypothetical protein, domain 2"/>
    <property type="match status" value="1"/>
</dbReference>
<dbReference type="PANTHER" id="PTHR42944">
    <property type="entry name" value="ADENINE DNA GLYCOSYLASE"/>
    <property type="match status" value="1"/>
</dbReference>
<dbReference type="InterPro" id="IPR005760">
    <property type="entry name" value="A/G_AdeGlyc_MutY"/>
</dbReference>
<dbReference type="InterPro" id="IPR011257">
    <property type="entry name" value="DNA_glycosylase"/>
</dbReference>
<comment type="cofactor">
    <cofactor evidence="2">
        <name>[4Fe-4S] cluster</name>
        <dbReference type="ChEBI" id="CHEBI:49883"/>
    </cofactor>
</comment>
<evidence type="ECO:0000256" key="12">
    <source>
        <dbReference type="ARBA" id="ARBA00023204"/>
    </source>
</evidence>
<dbReference type="InterPro" id="IPR003265">
    <property type="entry name" value="HhH-GPD_domain"/>
</dbReference>
<evidence type="ECO:0000256" key="1">
    <source>
        <dbReference type="ARBA" id="ARBA00000843"/>
    </source>
</evidence>
<dbReference type="NCBIfam" id="TIGR01084">
    <property type="entry name" value="mutY"/>
    <property type="match status" value="1"/>
</dbReference>
<dbReference type="PANTHER" id="PTHR42944:SF1">
    <property type="entry name" value="ADENINE DNA GLYCOSYLASE"/>
    <property type="match status" value="1"/>
</dbReference>
<dbReference type="GO" id="GO:0000701">
    <property type="term" value="F:purine-specific mismatch base pair DNA N-glycosylase activity"/>
    <property type="evidence" value="ECO:0007669"/>
    <property type="project" value="UniProtKB-EC"/>
</dbReference>
<keyword evidence="11" id="KW-0411">Iron-sulfur</keyword>
<reference evidence="15" key="1">
    <citation type="submission" date="2018-05" db="EMBL/GenBank/DDBJ databases">
        <authorList>
            <person name="Lanie J.A."/>
            <person name="Ng W.-L."/>
            <person name="Kazmierczak K.M."/>
            <person name="Andrzejewski T.M."/>
            <person name="Davidsen T.M."/>
            <person name="Wayne K.J."/>
            <person name="Tettelin H."/>
            <person name="Glass J.I."/>
            <person name="Rusch D."/>
            <person name="Podicherti R."/>
            <person name="Tsui H.-C.T."/>
            <person name="Winkler M.E."/>
        </authorList>
    </citation>
    <scope>NUCLEOTIDE SEQUENCE</scope>
</reference>
<protein>
    <recommendedName>
        <fullName evidence="5">Adenine DNA glycosylase</fullName>
        <ecNumber evidence="4">3.2.2.31</ecNumber>
    </recommendedName>
</protein>
<proteinExistence type="inferred from homology"/>
<dbReference type="Gene3D" id="3.90.79.10">
    <property type="entry name" value="Nucleoside Triphosphate Pyrophosphohydrolase"/>
    <property type="match status" value="1"/>
</dbReference>
<dbReference type="GO" id="GO:0035485">
    <property type="term" value="F:adenine/guanine mispair binding"/>
    <property type="evidence" value="ECO:0007669"/>
    <property type="project" value="TreeGrafter"/>
</dbReference>
<keyword evidence="12" id="KW-0234">DNA repair</keyword>
<dbReference type="GO" id="GO:0051539">
    <property type="term" value="F:4 iron, 4 sulfur cluster binding"/>
    <property type="evidence" value="ECO:0007669"/>
    <property type="project" value="UniProtKB-KW"/>
</dbReference>
<keyword evidence="13" id="KW-0326">Glycosidase</keyword>
<evidence type="ECO:0000259" key="14">
    <source>
        <dbReference type="PROSITE" id="PS51462"/>
    </source>
</evidence>
<evidence type="ECO:0000256" key="3">
    <source>
        <dbReference type="ARBA" id="ARBA00008343"/>
    </source>
</evidence>
<evidence type="ECO:0000313" key="15">
    <source>
        <dbReference type="EMBL" id="SVC42235.1"/>
    </source>
</evidence>
<evidence type="ECO:0000256" key="10">
    <source>
        <dbReference type="ARBA" id="ARBA00023004"/>
    </source>
</evidence>
<name>A0A382M2R1_9ZZZZ</name>
<evidence type="ECO:0000256" key="11">
    <source>
        <dbReference type="ARBA" id="ARBA00023014"/>
    </source>
</evidence>
<dbReference type="Pfam" id="PF14815">
    <property type="entry name" value="NUDIX_4"/>
    <property type="match status" value="1"/>
</dbReference>
<dbReference type="PROSITE" id="PS01155">
    <property type="entry name" value="ENDONUCLEASE_III_2"/>
    <property type="match status" value="1"/>
</dbReference>
<evidence type="ECO:0000256" key="5">
    <source>
        <dbReference type="ARBA" id="ARBA00022023"/>
    </source>
</evidence>
<dbReference type="PROSITE" id="PS00893">
    <property type="entry name" value="NUDIX_BOX"/>
    <property type="match status" value="1"/>
</dbReference>
<dbReference type="InterPro" id="IPR023170">
    <property type="entry name" value="HhH_base_excis_C"/>
</dbReference>
<dbReference type="InterPro" id="IPR044298">
    <property type="entry name" value="MIG/MutY"/>
</dbReference>
<evidence type="ECO:0000256" key="2">
    <source>
        <dbReference type="ARBA" id="ARBA00001966"/>
    </source>
</evidence>